<feature type="compositionally biased region" description="Basic and acidic residues" evidence="1">
    <location>
        <begin position="24"/>
        <end position="33"/>
    </location>
</feature>
<reference evidence="2 3" key="1">
    <citation type="submission" date="2024-01" db="EMBL/GenBank/DDBJ databases">
        <title>The genomes of 5 underutilized Papilionoideae crops provide insights into root nodulation and disease resistanc.</title>
        <authorList>
            <person name="Yuan L."/>
        </authorList>
    </citation>
    <scope>NUCLEOTIDE SEQUENCE [LARGE SCALE GENOMIC DNA]</scope>
    <source>
        <strain evidence="2">ZHUSHIDOU_FW_LH</strain>
        <tissue evidence="2">Leaf</tissue>
    </source>
</reference>
<protein>
    <recommendedName>
        <fullName evidence="4">DUF4283 domain-containing protein</fullName>
    </recommendedName>
</protein>
<evidence type="ECO:0000313" key="3">
    <source>
        <dbReference type="Proteomes" id="UP001372338"/>
    </source>
</evidence>
<name>A0AAN9J161_CROPI</name>
<proteinExistence type="predicted"/>
<accession>A0AAN9J161</accession>
<dbReference type="Proteomes" id="UP001372338">
    <property type="component" value="Unassembled WGS sequence"/>
</dbReference>
<evidence type="ECO:0000256" key="1">
    <source>
        <dbReference type="SAM" id="MobiDB-lite"/>
    </source>
</evidence>
<evidence type="ECO:0000313" key="2">
    <source>
        <dbReference type="EMBL" id="KAK7289801.1"/>
    </source>
</evidence>
<organism evidence="2 3">
    <name type="scientific">Crotalaria pallida</name>
    <name type="common">Smooth rattlebox</name>
    <name type="synonym">Crotalaria striata</name>
    <dbReference type="NCBI Taxonomy" id="3830"/>
    <lineage>
        <taxon>Eukaryota</taxon>
        <taxon>Viridiplantae</taxon>
        <taxon>Streptophyta</taxon>
        <taxon>Embryophyta</taxon>
        <taxon>Tracheophyta</taxon>
        <taxon>Spermatophyta</taxon>
        <taxon>Magnoliopsida</taxon>
        <taxon>eudicotyledons</taxon>
        <taxon>Gunneridae</taxon>
        <taxon>Pentapetalae</taxon>
        <taxon>rosids</taxon>
        <taxon>fabids</taxon>
        <taxon>Fabales</taxon>
        <taxon>Fabaceae</taxon>
        <taxon>Papilionoideae</taxon>
        <taxon>50 kb inversion clade</taxon>
        <taxon>genistoids sensu lato</taxon>
        <taxon>core genistoids</taxon>
        <taxon>Crotalarieae</taxon>
        <taxon>Crotalaria</taxon>
    </lineage>
</organism>
<sequence length="369" mass="42210">MGEKEDAWLSNEGLLQSPRGSLLRNDDKGKDSSGIDGWSGLENRVKEDTVKRLSECYVGETKRLEDEKCMNDLLTREGFFSVKATPLGGKLVMIQGQRCGEVEDLMKEEEVWFKSVFADVRKWSPLDIVRERYVWLRCFGIPAQAWEEDFFSMIADRWGKLIELESKTKNIERMDIGSFLLETTLKRKIDDILKVKVGVVMVEIRVMEDPLEMMGWDQNVEENTSFSSEDMVERVSEKMGDEQTLAETKGWRGEHRTTIVNTCKKGKELTSMGGVTSGINIERGNMTKGVIGSRETVAVETAEAKKYGIFAIKNKRKILAQQVQRQKKQDESGDAQRKDKDKSREVDPSIDNSISDSNVHMIWVQYMMF</sequence>
<evidence type="ECO:0008006" key="4">
    <source>
        <dbReference type="Google" id="ProtNLM"/>
    </source>
</evidence>
<dbReference type="PANTHER" id="PTHR34427">
    <property type="entry name" value="DUF4283 DOMAIN PROTEIN"/>
    <property type="match status" value="1"/>
</dbReference>
<dbReference type="EMBL" id="JAYWIO010000001">
    <property type="protein sequence ID" value="KAK7289801.1"/>
    <property type="molecule type" value="Genomic_DNA"/>
</dbReference>
<feature type="region of interest" description="Disordered" evidence="1">
    <location>
        <begin position="321"/>
        <end position="352"/>
    </location>
</feature>
<feature type="compositionally biased region" description="Basic and acidic residues" evidence="1">
    <location>
        <begin position="327"/>
        <end position="347"/>
    </location>
</feature>
<dbReference type="AlphaFoldDB" id="A0AAN9J161"/>
<gene>
    <name evidence="2" type="ORF">RIF29_03755</name>
</gene>
<comment type="caution">
    <text evidence="2">The sequence shown here is derived from an EMBL/GenBank/DDBJ whole genome shotgun (WGS) entry which is preliminary data.</text>
</comment>
<keyword evidence="3" id="KW-1185">Reference proteome</keyword>
<dbReference type="PANTHER" id="PTHR34427:SF5">
    <property type="entry name" value="DUF4283 DOMAIN-CONTAINING PROTEIN"/>
    <property type="match status" value="1"/>
</dbReference>
<feature type="region of interest" description="Disordered" evidence="1">
    <location>
        <begin position="1"/>
        <end position="39"/>
    </location>
</feature>